<keyword evidence="5" id="KW-0804">Transcription</keyword>
<dbReference type="AlphaFoldDB" id="A0A1T4PAU1"/>
<dbReference type="RefSeq" id="WP_087679362.1">
    <property type="nucleotide sequence ID" value="NZ_FUWV01000015.1"/>
</dbReference>
<dbReference type="InterPro" id="IPR027417">
    <property type="entry name" value="P-loop_NTPase"/>
</dbReference>
<dbReference type="OrthoDB" id="9803970at2"/>
<evidence type="ECO:0000313" key="7">
    <source>
        <dbReference type="EMBL" id="SJZ88622.1"/>
    </source>
</evidence>
<organism evidence="7 8">
    <name type="scientific">Garciella nitratireducens DSM 15102</name>
    <dbReference type="NCBI Taxonomy" id="1121911"/>
    <lineage>
        <taxon>Bacteria</taxon>
        <taxon>Bacillati</taxon>
        <taxon>Bacillota</taxon>
        <taxon>Clostridia</taxon>
        <taxon>Eubacteriales</taxon>
        <taxon>Eubacteriaceae</taxon>
        <taxon>Garciella</taxon>
    </lineage>
</organism>
<keyword evidence="8" id="KW-1185">Reference proteome</keyword>
<dbReference type="Pfam" id="PF00158">
    <property type="entry name" value="Sigma54_activat"/>
    <property type="match status" value="1"/>
</dbReference>
<dbReference type="PANTHER" id="PTHR32071:SF57">
    <property type="entry name" value="C4-DICARBOXYLATE TRANSPORT TRANSCRIPTIONAL REGULATORY PROTEIN DCTD"/>
    <property type="match status" value="1"/>
</dbReference>
<keyword evidence="3" id="KW-0805">Transcription regulation</keyword>
<dbReference type="InterPro" id="IPR025943">
    <property type="entry name" value="Sigma_54_int_dom_ATP-bd_2"/>
</dbReference>
<dbReference type="GO" id="GO:0005524">
    <property type="term" value="F:ATP binding"/>
    <property type="evidence" value="ECO:0007669"/>
    <property type="project" value="UniProtKB-KW"/>
</dbReference>
<reference evidence="7 8" key="1">
    <citation type="submission" date="2017-02" db="EMBL/GenBank/DDBJ databases">
        <authorList>
            <person name="Peterson S.W."/>
        </authorList>
    </citation>
    <scope>NUCLEOTIDE SEQUENCE [LARGE SCALE GENOMIC DNA]</scope>
    <source>
        <strain evidence="7 8">DSM 15102</strain>
    </source>
</reference>
<dbReference type="InterPro" id="IPR002078">
    <property type="entry name" value="Sigma_54_int"/>
</dbReference>
<dbReference type="GO" id="GO:0006355">
    <property type="term" value="P:regulation of DNA-templated transcription"/>
    <property type="evidence" value="ECO:0007669"/>
    <property type="project" value="InterPro"/>
</dbReference>
<dbReference type="EMBL" id="FUWV01000015">
    <property type="protein sequence ID" value="SJZ88622.1"/>
    <property type="molecule type" value="Genomic_DNA"/>
</dbReference>
<dbReference type="PROSITE" id="PS00676">
    <property type="entry name" value="SIGMA54_INTERACT_2"/>
    <property type="match status" value="1"/>
</dbReference>
<dbReference type="InterPro" id="IPR029016">
    <property type="entry name" value="GAF-like_dom_sf"/>
</dbReference>
<protein>
    <submittedName>
        <fullName evidence="7">Transcriptional regulator containing PAS, AAA-type ATPase, and DNA-binding Fis domains</fullName>
    </submittedName>
</protein>
<proteinExistence type="predicted"/>
<keyword evidence="1" id="KW-0547">Nucleotide-binding</keyword>
<evidence type="ECO:0000256" key="5">
    <source>
        <dbReference type="ARBA" id="ARBA00023163"/>
    </source>
</evidence>
<dbReference type="Pfam" id="PF25601">
    <property type="entry name" value="AAA_lid_14"/>
    <property type="match status" value="1"/>
</dbReference>
<dbReference type="CDD" id="cd00130">
    <property type="entry name" value="PAS"/>
    <property type="match status" value="1"/>
</dbReference>
<evidence type="ECO:0000256" key="2">
    <source>
        <dbReference type="ARBA" id="ARBA00022840"/>
    </source>
</evidence>
<evidence type="ECO:0000256" key="1">
    <source>
        <dbReference type="ARBA" id="ARBA00022741"/>
    </source>
</evidence>
<evidence type="ECO:0000259" key="6">
    <source>
        <dbReference type="PROSITE" id="PS50045"/>
    </source>
</evidence>
<dbReference type="InterPro" id="IPR025662">
    <property type="entry name" value="Sigma_54_int_dom_ATP-bd_1"/>
</dbReference>
<dbReference type="Gene3D" id="3.40.50.300">
    <property type="entry name" value="P-loop containing nucleotide triphosphate hydrolases"/>
    <property type="match status" value="1"/>
</dbReference>
<gene>
    <name evidence="7" type="ORF">SAMN02745973_02008</name>
</gene>
<name>A0A1T4PAU1_9FIRM</name>
<dbReference type="PANTHER" id="PTHR32071">
    <property type="entry name" value="TRANSCRIPTIONAL REGULATORY PROTEIN"/>
    <property type="match status" value="1"/>
</dbReference>
<dbReference type="InterPro" id="IPR009057">
    <property type="entry name" value="Homeodomain-like_sf"/>
</dbReference>
<dbReference type="InterPro" id="IPR002197">
    <property type="entry name" value="HTH_Fis"/>
</dbReference>
<dbReference type="Gene3D" id="1.10.8.60">
    <property type="match status" value="1"/>
</dbReference>
<feature type="domain" description="Sigma-54 factor interaction" evidence="6">
    <location>
        <begin position="274"/>
        <end position="504"/>
    </location>
</feature>
<dbReference type="Gene3D" id="3.30.450.40">
    <property type="match status" value="1"/>
</dbReference>
<dbReference type="Proteomes" id="UP000196365">
    <property type="component" value="Unassembled WGS sequence"/>
</dbReference>
<dbReference type="Gene3D" id="1.10.10.60">
    <property type="entry name" value="Homeodomain-like"/>
    <property type="match status" value="1"/>
</dbReference>
<dbReference type="InterPro" id="IPR025944">
    <property type="entry name" value="Sigma_54_int_dom_CS"/>
</dbReference>
<accession>A0A1T4PAU1</accession>
<dbReference type="SUPFAM" id="SSF46689">
    <property type="entry name" value="Homeodomain-like"/>
    <property type="match status" value="1"/>
</dbReference>
<dbReference type="InterPro" id="IPR058031">
    <property type="entry name" value="AAA_lid_NorR"/>
</dbReference>
<dbReference type="GO" id="GO:0003677">
    <property type="term" value="F:DNA binding"/>
    <property type="evidence" value="ECO:0007669"/>
    <property type="project" value="UniProtKB-KW"/>
</dbReference>
<dbReference type="CDD" id="cd00009">
    <property type="entry name" value="AAA"/>
    <property type="match status" value="1"/>
</dbReference>
<dbReference type="InterPro" id="IPR000014">
    <property type="entry name" value="PAS"/>
</dbReference>
<evidence type="ECO:0000313" key="8">
    <source>
        <dbReference type="Proteomes" id="UP000196365"/>
    </source>
</evidence>
<dbReference type="Pfam" id="PF02954">
    <property type="entry name" value="HTH_8"/>
    <property type="match status" value="1"/>
</dbReference>
<dbReference type="PROSITE" id="PS50045">
    <property type="entry name" value="SIGMA54_INTERACT_4"/>
    <property type="match status" value="1"/>
</dbReference>
<keyword evidence="4 7" id="KW-0238">DNA-binding</keyword>
<dbReference type="InterPro" id="IPR003593">
    <property type="entry name" value="AAA+_ATPase"/>
</dbReference>
<dbReference type="PROSITE" id="PS00688">
    <property type="entry name" value="SIGMA54_INTERACT_3"/>
    <property type="match status" value="1"/>
</dbReference>
<dbReference type="PROSITE" id="PS00675">
    <property type="entry name" value="SIGMA54_INTERACT_1"/>
    <property type="match status" value="1"/>
</dbReference>
<sequence length="596" mass="67956">MSYLRLIQYKMQDWAENIASALNIEIAIADKNLTRIVGTGNFYDKIEENCPKDSLFATVIQSRSPKINLVKGEDCLKCSNFSSCSEFANISYPIVVEEEVIGVISFAAFNEEQTTAMKIKKDEYINILKHTIEMIEREILSIQMTNMLKEDTTEVNEIINCLSKGIILLNCQDEITHINNKAIKMLNMNLSNQQVIGKNIKDFITGIKLQDTGNKDMVDCWKINNKEVKVLYSMNKISLKRGKSSLMISFDLIRDIINLAKTYEEKEKVCFSNMIGKSKPILEAINRARIAANTDSTILIEGESGTGKDLFARSIHNESLRKDGPFIPLNCASIPESLMESELFGYEKGAFTGANVSGKKGKIELAHNGTLFLDEIGDLPLHLQAKLLRVLQDRTIDRVGGARSIDVNIRVISATNKNLIQLVRQGMFRLDLFYRLNVIPIVLPPLRDREEDVLLCAEFIIEKLCKRSNQERKKLSEHVKEFFLKYSWPGNIRELENVLEHAICFCEGKYITLKHLPVYFLENIQNQKVGISEEFYDFHSFPIGENKTLEQLKTEFEKFVIQEMIQIHGNTLDGKKAVAKRLNIGLTTLYRKLNQT</sequence>
<dbReference type="Gene3D" id="3.30.450.20">
    <property type="entry name" value="PAS domain"/>
    <property type="match status" value="1"/>
</dbReference>
<dbReference type="SMART" id="SM00382">
    <property type="entry name" value="AAA"/>
    <property type="match status" value="1"/>
</dbReference>
<dbReference type="FunFam" id="3.40.50.300:FF:000006">
    <property type="entry name" value="DNA-binding transcriptional regulator NtrC"/>
    <property type="match status" value="1"/>
</dbReference>
<dbReference type="SUPFAM" id="SSF52540">
    <property type="entry name" value="P-loop containing nucleoside triphosphate hydrolases"/>
    <property type="match status" value="1"/>
</dbReference>
<evidence type="ECO:0000256" key="3">
    <source>
        <dbReference type="ARBA" id="ARBA00023015"/>
    </source>
</evidence>
<keyword evidence="2" id="KW-0067">ATP-binding</keyword>
<evidence type="ECO:0000256" key="4">
    <source>
        <dbReference type="ARBA" id="ARBA00023125"/>
    </source>
</evidence>